<comment type="caution">
    <text evidence="4">The sequence shown here is derived from an EMBL/GenBank/DDBJ whole genome shotgun (WGS) entry which is preliminary data.</text>
</comment>
<dbReference type="Pfam" id="PF13191">
    <property type="entry name" value="AAA_16"/>
    <property type="match status" value="1"/>
</dbReference>
<dbReference type="Gene3D" id="1.25.40.10">
    <property type="entry name" value="Tetratricopeptide repeat domain"/>
    <property type="match status" value="2"/>
</dbReference>
<dbReference type="InterPro" id="IPR027417">
    <property type="entry name" value="P-loop_NTPase"/>
</dbReference>
<protein>
    <submittedName>
        <fullName evidence="4">Adenylate cyclase 2</fullName>
        <ecNumber evidence="4">4.6.1.1</ecNumber>
    </submittedName>
</protein>
<dbReference type="EMBL" id="QWLB01000007">
    <property type="protein sequence ID" value="RIH93349.1"/>
    <property type="molecule type" value="Genomic_DNA"/>
</dbReference>
<sequence length="1034" mass="112617">MVCPRCGYTNAPGDENCAHCGNALLPSSGFIQERRWVSVVFFDLSRFTEYALAHPLEDTWAAANTALQSAAGHARLFGGHVDKFFGDGFLSVFGVPRSQESDAKAALEAARAMVASSPLPGRAGVASGLVLRTPLGGGLAGDQTVLGPAVNLSQRLSQAAPPGEVWTDATTLRLVRSAMGEALPPQPLKGYAEPLTPFRYLGLREGSPGMVGRQSEYARLQELLEEVAQGGAYRVVLSGPMGVGKSHLAQHFVATLGPGRRGLVAPRLTTGVALRYALRQGLQELLPEGLSGLRSLELPERLRSILTFSIGLDEHPGLSAAELDALLVETWWQVVARVAQREPLVLVLEDMHNADPTVLEFTRRPPPPGVLLLLVARQNRWGSAPDLVPLELGPLSLEETQTLVLQARPELGAATSLHLAEASGGFPLAVQALSLTNTGEPEPIPLYQPRLDSLPRLARVALQASAVLGPTVPPELVRHLVGEEADLTRLVGEGFLEGDERGQLRFAIPWLREATLGQVGGQQVQIWHQQAARWYQRQGRLAESATHLEAAGEVTAAYRLWRVVAQSAWNEENYPGAILGYLEALRLAEGTVRLNAALEAGEAHLGLGRYVEARELADLVLQTLEAPQALHERALAIRLEALLELGQPEPLRISPSSAQEPRLRLALARTLPPPEARRLLGVLPGNLEAPAHLILARGWLKEGHLTRAQAECEMYLDQSATTPVGRFQARLLLAQTLWRQFRPQEAWEVLAEGPDEVLPPWFSASHEAAKAALALDLGDFPQAERSLERALVLAEEAPQPCFEAVSLSYLRFLEESGRLEEAQEFGEAAVARAPTPILLAHLALTYALTPGQKASAMLDRLMRGLEGVEDLEAQTLCSLAMGLRAHYEGRSAHSHLRRSVFLARQAHHPTLYFYALIALGEVLEAHNLKKALALSQYLLSHTAGRGFSVGHGYARLLRAQSLLKAGREPLSLLEFQPITRLARAWQAALLPGPRPPRAELRVRGYGILEVWLRWLNHRAQPRVGWPSRSEPDLP</sequence>
<reference evidence="4 5" key="1">
    <citation type="submission" date="2018-08" db="EMBL/GenBank/DDBJ databases">
        <title>Meiothermus granaticius genome AF-68 sequencing project.</title>
        <authorList>
            <person name="Da Costa M.S."/>
            <person name="Albuquerque L."/>
            <person name="Raposo P."/>
            <person name="Froufe H.J.C."/>
            <person name="Barroso C.S."/>
            <person name="Egas C."/>
        </authorList>
    </citation>
    <scope>NUCLEOTIDE SEQUENCE [LARGE SCALE GENOMIC DNA]</scope>
    <source>
        <strain evidence="4 5">AF-68</strain>
    </source>
</reference>
<dbReference type="SUPFAM" id="SSF48452">
    <property type="entry name" value="TPR-like"/>
    <property type="match status" value="1"/>
</dbReference>
<evidence type="ECO:0000313" key="4">
    <source>
        <dbReference type="EMBL" id="RIH93349.1"/>
    </source>
</evidence>
<feature type="domain" description="Guanylate cyclase" evidence="3">
    <location>
        <begin position="38"/>
        <end position="157"/>
    </location>
</feature>
<evidence type="ECO:0000256" key="2">
    <source>
        <dbReference type="ARBA" id="ARBA00022840"/>
    </source>
</evidence>
<proteinExistence type="predicted"/>
<dbReference type="GO" id="GO:0009190">
    <property type="term" value="P:cyclic nucleotide biosynthetic process"/>
    <property type="evidence" value="ECO:0007669"/>
    <property type="project" value="InterPro"/>
</dbReference>
<dbReference type="InterPro" id="IPR041664">
    <property type="entry name" value="AAA_16"/>
</dbReference>
<dbReference type="PROSITE" id="PS50125">
    <property type="entry name" value="GUANYLATE_CYCLASE_2"/>
    <property type="match status" value="1"/>
</dbReference>
<dbReference type="InterPro" id="IPR029787">
    <property type="entry name" value="Nucleotide_cyclase"/>
</dbReference>
<keyword evidence="1" id="KW-0547">Nucleotide-binding</keyword>
<dbReference type="Proteomes" id="UP000266178">
    <property type="component" value="Unassembled WGS sequence"/>
</dbReference>
<dbReference type="PANTHER" id="PTHR16305:SF35">
    <property type="entry name" value="TRANSCRIPTIONAL ACTIVATOR DOMAIN"/>
    <property type="match status" value="1"/>
</dbReference>
<evidence type="ECO:0000313" key="5">
    <source>
        <dbReference type="Proteomes" id="UP000266178"/>
    </source>
</evidence>
<dbReference type="CDD" id="cd07302">
    <property type="entry name" value="CHD"/>
    <property type="match status" value="1"/>
</dbReference>
<dbReference type="InterPro" id="IPR011990">
    <property type="entry name" value="TPR-like_helical_dom_sf"/>
</dbReference>
<keyword evidence="2" id="KW-0067">ATP-binding</keyword>
<dbReference type="PANTHER" id="PTHR16305">
    <property type="entry name" value="TESTICULAR SOLUBLE ADENYLYL CYCLASE"/>
    <property type="match status" value="1"/>
</dbReference>
<dbReference type="EC" id="4.6.1.1" evidence="4"/>
<dbReference type="OrthoDB" id="9806704at2"/>
<dbReference type="GO" id="GO:0035556">
    <property type="term" value="P:intracellular signal transduction"/>
    <property type="evidence" value="ECO:0007669"/>
    <property type="project" value="InterPro"/>
</dbReference>
<dbReference type="GO" id="GO:0004016">
    <property type="term" value="F:adenylate cyclase activity"/>
    <property type="evidence" value="ECO:0007669"/>
    <property type="project" value="UniProtKB-EC"/>
</dbReference>
<accession>A0A399FD79</accession>
<name>A0A399FD79_9DEIN</name>
<keyword evidence="4" id="KW-0456">Lyase</keyword>
<dbReference type="Gene3D" id="3.40.50.300">
    <property type="entry name" value="P-loop containing nucleotide triphosphate hydrolases"/>
    <property type="match status" value="1"/>
</dbReference>
<dbReference type="Gene3D" id="3.30.70.1230">
    <property type="entry name" value="Nucleotide cyclase"/>
    <property type="match status" value="1"/>
</dbReference>
<dbReference type="SUPFAM" id="SSF52540">
    <property type="entry name" value="P-loop containing nucleoside triphosphate hydrolases"/>
    <property type="match status" value="1"/>
</dbReference>
<dbReference type="SUPFAM" id="SSF55073">
    <property type="entry name" value="Nucleotide cyclase"/>
    <property type="match status" value="1"/>
</dbReference>
<organism evidence="4 5">
    <name type="scientific">Meiothermus granaticius NBRC 107808</name>
    <dbReference type="NCBI Taxonomy" id="1227551"/>
    <lineage>
        <taxon>Bacteria</taxon>
        <taxon>Thermotogati</taxon>
        <taxon>Deinococcota</taxon>
        <taxon>Deinococci</taxon>
        <taxon>Thermales</taxon>
        <taxon>Thermaceae</taxon>
        <taxon>Meiothermus</taxon>
    </lineage>
</organism>
<dbReference type="GO" id="GO:0005737">
    <property type="term" value="C:cytoplasm"/>
    <property type="evidence" value="ECO:0007669"/>
    <property type="project" value="TreeGrafter"/>
</dbReference>
<dbReference type="GO" id="GO:0005524">
    <property type="term" value="F:ATP binding"/>
    <property type="evidence" value="ECO:0007669"/>
    <property type="project" value="UniProtKB-KW"/>
</dbReference>
<gene>
    <name evidence="4" type="primary">cyaB</name>
    <name evidence="4" type="ORF">Mgrana_00793</name>
</gene>
<evidence type="ECO:0000259" key="3">
    <source>
        <dbReference type="PROSITE" id="PS50125"/>
    </source>
</evidence>
<dbReference type="InterPro" id="IPR001054">
    <property type="entry name" value="A/G_cyclase"/>
</dbReference>
<dbReference type="AlphaFoldDB" id="A0A399FD79"/>
<keyword evidence="5" id="KW-1185">Reference proteome</keyword>
<evidence type="ECO:0000256" key="1">
    <source>
        <dbReference type="ARBA" id="ARBA00022741"/>
    </source>
</evidence>